<evidence type="ECO:0000256" key="4">
    <source>
        <dbReference type="ARBA" id="ARBA00023125"/>
    </source>
</evidence>
<gene>
    <name evidence="8" type="ORF">LSH36_679g01012</name>
</gene>
<feature type="domain" description="THAP-type" evidence="7">
    <location>
        <begin position="1"/>
        <end position="105"/>
    </location>
</feature>
<reference evidence="8" key="1">
    <citation type="journal article" date="2023" name="Mol. Biol. Evol.">
        <title>Third-Generation Sequencing Reveals the Adaptive Role of the Epigenome in Three Deep-Sea Polychaetes.</title>
        <authorList>
            <person name="Perez M."/>
            <person name="Aroh O."/>
            <person name="Sun Y."/>
            <person name="Lan Y."/>
            <person name="Juniper S.K."/>
            <person name="Young C.R."/>
            <person name="Angers B."/>
            <person name="Qian P.Y."/>
        </authorList>
    </citation>
    <scope>NUCLEOTIDE SEQUENCE</scope>
    <source>
        <strain evidence="8">P08H-3</strain>
    </source>
</reference>
<comment type="caution">
    <text evidence="8">The sequence shown here is derived from an EMBL/GenBank/DDBJ whole genome shotgun (WGS) entry which is preliminary data.</text>
</comment>
<dbReference type="Pfam" id="PF05485">
    <property type="entry name" value="THAP"/>
    <property type="match status" value="1"/>
</dbReference>
<feature type="compositionally biased region" description="Basic and acidic residues" evidence="6">
    <location>
        <begin position="111"/>
        <end position="133"/>
    </location>
</feature>
<dbReference type="PROSITE" id="PS50950">
    <property type="entry name" value="ZF_THAP"/>
    <property type="match status" value="1"/>
</dbReference>
<evidence type="ECO:0000259" key="7">
    <source>
        <dbReference type="PROSITE" id="PS50950"/>
    </source>
</evidence>
<evidence type="ECO:0000256" key="2">
    <source>
        <dbReference type="ARBA" id="ARBA00022771"/>
    </source>
</evidence>
<evidence type="ECO:0000256" key="3">
    <source>
        <dbReference type="ARBA" id="ARBA00022833"/>
    </source>
</evidence>
<evidence type="ECO:0000256" key="1">
    <source>
        <dbReference type="ARBA" id="ARBA00022723"/>
    </source>
</evidence>
<keyword evidence="4 5" id="KW-0238">DNA-binding</keyword>
<evidence type="ECO:0000313" key="8">
    <source>
        <dbReference type="EMBL" id="KAK2145478.1"/>
    </source>
</evidence>
<dbReference type="AlphaFoldDB" id="A0AAD9MVB8"/>
<dbReference type="EMBL" id="JAODUP010000679">
    <property type="protein sequence ID" value="KAK2145478.1"/>
    <property type="molecule type" value="Genomic_DNA"/>
</dbReference>
<accession>A0AAD9MVB8</accession>
<keyword evidence="3" id="KW-0862">Zinc</keyword>
<evidence type="ECO:0000313" key="9">
    <source>
        <dbReference type="Proteomes" id="UP001208570"/>
    </source>
</evidence>
<dbReference type="Proteomes" id="UP001208570">
    <property type="component" value="Unassembled WGS sequence"/>
</dbReference>
<keyword evidence="2 5" id="KW-0863">Zinc-finger</keyword>
<organism evidence="8 9">
    <name type="scientific">Paralvinella palmiformis</name>
    <dbReference type="NCBI Taxonomy" id="53620"/>
    <lineage>
        <taxon>Eukaryota</taxon>
        <taxon>Metazoa</taxon>
        <taxon>Spiralia</taxon>
        <taxon>Lophotrochozoa</taxon>
        <taxon>Annelida</taxon>
        <taxon>Polychaeta</taxon>
        <taxon>Sedentaria</taxon>
        <taxon>Canalipalpata</taxon>
        <taxon>Terebellida</taxon>
        <taxon>Terebelliformia</taxon>
        <taxon>Alvinellidae</taxon>
        <taxon>Paralvinella</taxon>
    </lineage>
</organism>
<sequence length="139" mass="16121">MSRHCYVVGCSNGDYRIKLWKSVKCTTHLVYQGDLPCDCPQPFILYPFPGAVRDPEGQYRWKKAINRADPNKLYTFLEPTQNMVVCSHHFVGGKKTIDNPDPELHLIEKANKRPVQDKSGHERKEDALLERNSIRTMHR</sequence>
<dbReference type="SMART" id="SM00980">
    <property type="entry name" value="THAP"/>
    <property type="match status" value="1"/>
</dbReference>
<keyword evidence="9" id="KW-1185">Reference proteome</keyword>
<evidence type="ECO:0000256" key="6">
    <source>
        <dbReference type="SAM" id="MobiDB-lite"/>
    </source>
</evidence>
<evidence type="ECO:0000256" key="5">
    <source>
        <dbReference type="PROSITE-ProRule" id="PRU00309"/>
    </source>
</evidence>
<feature type="region of interest" description="Disordered" evidence="6">
    <location>
        <begin position="111"/>
        <end position="139"/>
    </location>
</feature>
<dbReference type="InterPro" id="IPR006612">
    <property type="entry name" value="THAP_Znf"/>
</dbReference>
<protein>
    <recommendedName>
        <fullName evidence="7">THAP-type domain-containing protein</fullName>
    </recommendedName>
</protein>
<dbReference type="GO" id="GO:0008270">
    <property type="term" value="F:zinc ion binding"/>
    <property type="evidence" value="ECO:0007669"/>
    <property type="project" value="UniProtKB-KW"/>
</dbReference>
<name>A0AAD9MVB8_9ANNE</name>
<dbReference type="GO" id="GO:0003677">
    <property type="term" value="F:DNA binding"/>
    <property type="evidence" value="ECO:0007669"/>
    <property type="project" value="UniProtKB-UniRule"/>
</dbReference>
<keyword evidence="1" id="KW-0479">Metal-binding</keyword>
<dbReference type="SUPFAM" id="SSF57716">
    <property type="entry name" value="Glucocorticoid receptor-like (DNA-binding domain)"/>
    <property type="match status" value="1"/>
</dbReference>
<proteinExistence type="predicted"/>